<keyword evidence="6" id="KW-1133">Transmembrane helix</keyword>
<dbReference type="GO" id="GO:0030313">
    <property type="term" value="C:cell envelope"/>
    <property type="evidence" value="ECO:0007669"/>
    <property type="project" value="UniProtKB-SubCell"/>
</dbReference>
<dbReference type="Pfam" id="PF04234">
    <property type="entry name" value="CopC"/>
    <property type="match status" value="1"/>
</dbReference>
<evidence type="ECO:0000256" key="7">
    <source>
        <dbReference type="SAM" id="SignalP"/>
    </source>
</evidence>
<evidence type="ECO:0000256" key="6">
    <source>
        <dbReference type="SAM" id="Phobius"/>
    </source>
</evidence>
<dbReference type="NCBIfam" id="TIGR01167">
    <property type="entry name" value="LPXTG_anchor"/>
    <property type="match status" value="1"/>
</dbReference>
<sequence length="196" mass="21207">MLMKRIFSAAIVVILVTCFSTSAFAHSHIQGSNPADGDVVTEPLEEIVLEFDGGIEQGSFIEVTTTAGEAVEVQDIEIGEGTLTGTVAEPLANDEYQVNWSIISADGHPLEGEFTFTVDAEVPEAVEEEEQAETETVEDEEPEEQAETETTQDDSATESAEQIDEGEESSSTMIMVIVGLAILAIVGYILFMKRKR</sequence>
<feature type="chain" id="PRO_5019108624" evidence="7">
    <location>
        <begin position="26"/>
        <end position="196"/>
    </location>
</feature>
<feature type="domain" description="CopC" evidence="8">
    <location>
        <begin position="26"/>
        <end position="118"/>
    </location>
</feature>
<reference evidence="9 10" key="1">
    <citation type="journal article" date="2007" name="Int. J. Syst. Evol. Microbiol.">
        <title>Oceanobacillus profundus sp. nov., isolated from a deep-sea sediment core.</title>
        <authorList>
            <person name="Kim Y.G."/>
            <person name="Choi D.H."/>
            <person name="Hyun S."/>
            <person name="Cho B.C."/>
        </authorList>
    </citation>
    <scope>NUCLEOTIDE SEQUENCE [LARGE SCALE GENOMIC DNA]</scope>
    <source>
        <strain evidence="9 10">DSM 18246</strain>
    </source>
</reference>
<keyword evidence="6" id="KW-0472">Membrane</keyword>
<dbReference type="GO" id="GO:0006825">
    <property type="term" value="P:copper ion transport"/>
    <property type="evidence" value="ECO:0007669"/>
    <property type="project" value="InterPro"/>
</dbReference>
<dbReference type="GO" id="GO:0046688">
    <property type="term" value="P:response to copper ion"/>
    <property type="evidence" value="ECO:0007669"/>
    <property type="project" value="InterPro"/>
</dbReference>
<dbReference type="GO" id="GO:0005507">
    <property type="term" value="F:copper ion binding"/>
    <property type="evidence" value="ECO:0007669"/>
    <property type="project" value="InterPro"/>
</dbReference>
<dbReference type="PANTHER" id="PTHR34820:SF4">
    <property type="entry name" value="INNER MEMBRANE PROTEIN YEBZ"/>
    <property type="match status" value="1"/>
</dbReference>
<accession>A0A417YP71</accession>
<dbReference type="InterPro" id="IPR014756">
    <property type="entry name" value="Ig_E-set"/>
</dbReference>
<evidence type="ECO:0000256" key="4">
    <source>
        <dbReference type="ARBA" id="ARBA00023008"/>
    </source>
</evidence>
<feature type="compositionally biased region" description="Acidic residues" evidence="5">
    <location>
        <begin position="126"/>
        <end position="168"/>
    </location>
</feature>
<keyword evidence="4" id="KW-0186">Copper</keyword>
<dbReference type="InterPro" id="IPR032694">
    <property type="entry name" value="CopC/D"/>
</dbReference>
<dbReference type="SUPFAM" id="SSF81296">
    <property type="entry name" value="E set domains"/>
    <property type="match status" value="1"/>
</dbReference>
<dbReference type="AlphaFoldDB" id="A0A417YP71"/>
<organism evidence="9 10">
    <name type="scientific">Oceanobacillus profundus</name>
    <dbReference type="NCBI Taxonomy" id="372463"/>
    <lineage>
        <taxon>Bacteria</taxon>
        <taxon>Bacillati</taxon>
        <taxon>Bacillota</taxon>
        <taxon>Bacilli</taxon>
        <taxon>Bacillales</taxon>
        <taxon>Bacillaceae</taxon>
        <taxon>Oceanobacillus</taxon>
    </lineage>
</organism>
<keyword evidence="2" id="KW-0479">Metal-binding</keyword>
<keyword evidence="6" id="KW-0812">Transmembrane</keyword>
<protein>
    <submittedName>
        <fullName evidence="9">LPXTG cell wall anchor domain-containing protein</fullName>
    </submittedName>
</protein>
<evidence type="ECO:0000313" key="9">
    <source>
        <dbReference type="EMBL" id="RHW35624.1"/>
    </source>
</evidence>
<evidence type="ECO:0000259" key="8">
    <source>
        <dbReference type="Pfam" id="PF04234"/>
    </source>
</evidence>
<dbReference type="InterPro" id="IPR007348">
    <property type="entry name" value="CopC_dom"/>
</dbReference>
<feature type="transmembrane region" description="Helical" evidence="6">
    <location>
        <begin position="172"/>
        <end position="191"/>
    </location>
</feature>
<dbReference type="OrthoDB" id="2353937at2"/>
<dbReference type="EMBL" id="QWEH01000001">
    <property type="protein sequence ID" value="RHW35624.1"/>
    <property type="molecule type" value="Genomic_DNA"/>
</dbReference>
<dbReference type="Gene3D" id="2.60.40.1220">
    <property type="match status" value="1"/>
</dbReference>
<dbReference type="InterPro" id="IPR014755">
    <property type="entry name" value="Cu-Rt/internalin_Ig-like"/>
</dbReference>
<feature type="signal peptide" evidence="7">
    <location>
        <begin position="1"/>
        <end position="25"/>
    </location>
</feature>
<comment type="subcellular location">
    <subcellularLocation>
        <location evidence="1">Cell envelope</location>
    </subcellularLocation>
</comment>
<dbReference type="GO" id="GO:0005886">
    <property type="term" value="C:plasma membrane"/>
    <property type="evidence" value="ECO:0007669"/>
    <property type="project" value="TreeGrafter"/>
</dbReference>
<dbReference type="GO" id="GO:0042597">
    <property type="term" value="C:periplasmic space"/>
    <property type="evidence" value="ECO:0007669"/>
    <property type="project" value="InterPro"/>
</dbReference>
<evidence type="ECO:0000256" key="1">
    <source>
        <dbReference type="ARBA" id="ARBA00004196"/>
    </source>
</evidence>
<comment type="caution">
    <text evidence="9">The sequence shown here is derived from an EMBL/GenBank/DDBJ whole genome shotgun (WGS) entry which is preliminary data.</text>
</comment>
<evidence type="ECO:0000256" key="5">
    <source>
        <dbReference type="SAM" id="MobiDB-lite"/>
    </source>
</evidence>
<proteinExistence type="predicted"/>
<evidence type="ECO:0000256" key="2">
    <source>
        <dbReference type="ARBA" id="ARBA00022723"/>
    </source>
</evidence>
<dbReference type="Proteomes" id="UP000285456">
    <property type="component" value="Unassembled WGS sequence"/>
</dbReference>
<feature type="region of interest" description="Disordered" evidence="5">
    <location>
        <begin position="126"/>
        <end position="169"/>
    </location>
</feature>
<keyword evidence="10" id="KW-1185">Reference proteome</keyword>
<dbReference type="PANTHER" id="PTHR34820">
    <property type="entry name" value="INNER MEMBRANE PROTEIN YEBZ"/>
    <property type="match status" value="1"/>
</dbReference>
<name>A0A417YP71_9BACI</name>
<gene>
    <name evidence="9" type="ORF">D1B32_00110</name>
</gene>
<keyword evidence="3 7" id="KW-0732">Signal</keyword>
<evidence type="ECO:0000313" key="10">
    <source>
        <dbReference type="Proteomes" id="UP000285456"/>
    </source>
</evidence>
<evidence type="ECO:0000256" key="3">
    <source>
        <dbReference type="ARBA" id="ARBA00022729"/>
    </source>
</evidence>